<dbReference type="Gene3D" id="1.20.1250.20">
    <property type="entry name" value="MFS general substrate transporter like domains"/>
    <property type="match status" value="2"/>
</dbReference>
<dbReference type="Proteomes" id="UP000274907">
    <property type="component" value="Unassembled WGS sequence"/>
</dbReference>
<dbReference type="PANTHER" id="PTHR23513">
    <property type="entry name" value="INTEGRAL MEMBRANE EFFLUX PROTEIN-RELATED"/>
    <property type="match status" value="1"/>
</dbReference>
<dbReference type="SUPFAM" id="SSF103473">
    <property type="entry name" value="MFS general substrate transporter"/>
    <property type="match status" value="1"/>
</dbReference>
<dbReference type="EMBL" id="RXHJ01000032">
    <property type="protein sequence ID" value="RSZ61217.1"/>
    <property type="molecule type" value="Genomic_DNA"/>
</dbReference>
<evidence type="ECO:0000256" key="2">
    <source>
        <dbReference type="ARBA" id="ARBA00022475"/>
    </source>
</evidence>
<dbReference type="CDD" id="cd06173">
    <property type="entry name" value="MFS_MefA_like"/>
    <property type="match status" value="1"/>
</dbReference>
<keyword evidence="3 6" id="KW-0812">Transmembrane</keyword>
<dbReference type="GO" id="GO:0005886">
    <property type="term" value="C:plasma membrane"/>
    <property type="evidence" value="ECO:0007669"/>
    <property type="project" value="UniProtKB-SubCell"/>
</dbReference>
<feature type="transmembrane region" description="Helical" evidence="6">
    <location>
        <begin position="282"/>
        <end position="304"/>
    </location>
</feature>
<accession>A0A3R9ZBW9</accession>
<keyword evidence="9" id="KW-1185">Reference proteome</keyword>
<evidence type="ECO:0000256" key="5">
    <source>
        <dbReference type="ARBA" id="ARBA00023136"/>
    </source>
</evidence>
<evidence type="ECO:0000313" key="9">
    <source>
        <dbReference type="Proteomes" id="UP000274907"/>
    </source>
</evidence>
<dbReference type="PROSITE" id="PS50850">
    <property type="entry name" value="MFS"/>
    <property type="match status" value="1"/>
</dbReference>
<keyword evidence="5 6" id="KW-0472">Membrane</keyword>
<feature type="transmembrane region" description="Helical" evidence="6">
    <location>
        <begin position="42"/>
        <end position="65"/>
    </location>
</feature>
<feature type="transmembrane region" description="Helical" evidence="6">
    <location>
        <begin position="12"/>
        <end position="36"/>
    </location>
</feature>
<feature type="transmembrane region" description="Helical" evidence="6">
    <location>
        <begin position="372"/>
        <end position="395"/>
    </location>
</feature>
<keyword evidence="4 6" id="KW-1133">Transmembrane helix</keyword>
<name>A0A3R9ZBW9_9CORY</name>
<dbReference type="GO" id="GO:0022857">
    <property type="term" value="F:transmembrane transporter activity"/>
    <property type="evidence" value="ECO:0007669"/>
    <property type="project" value="InterPro"/>
</dbReference>
<protein>
    <submittedName>
        <fullName evidence="8">MFS transporter</fullName>
    </submittedName>
</protein>
<dbReference type="PANTHER" id="PTHR23513:SF6">
    <property type="entry name" value="MAJOR FACILITATOR SUPERFAMILY ASSOCIATED DOMAIN-CONTAINING PROTEIN"/>
    <property type="match status" value="1"/>
</dbReference>
<comment type="subcellular location">
    <subcellularLocation>
        <location evidence="1">Cell membrane</location>
        <topology evidence="1">Multi-pass membrane protein</topology>
    </subcellularLocation>
</comment>
<dbReference type="Pfam" id="PF07690">
    <property type="entry name" value="MFS_1"/>
    <property type="match status" value="1"/>
</dbReference>
<dbReference type="RefSeq" id="WP_126122025.1">
    <property type="nucleotide sequence ID" value="NZ_RXHJ01000032.1"/>
</dbReference>
<dbReference type="AlphaFoldDB" id="A0A3R9ZBW9"/>
<feature type="transmembrane region" description="Helical" evidence="6">
    <location>
        <begin position="347"/>
        <end position="366"/>
    </location>
</feature>
<feature type="transmembrane region" description="Helical" evidence="6">
    <location>
        <begin position="219"/>
        <end position="240"/>
    </location>
</feature>
<evidence type="ECO:0000256" key="3">
    <source>
        <dbReference type="ARBA" id="ARBA00022692"/>
    </source>
</evidence>
<keyword evidence="2" id="KW-1003">Cell membrane</keyword>
<organism evidence="8 9">
    <name type="scientific">Corynebacterium hylobatis</name>
    <dbReference type="NCBI Taxonomy" id="1859290"/>
    <lineage>
        <taxon>Bacteria</taxon>
        <taxon>Bacillati</taxon>
        <taxon>Actinomycetota</taxon>
        <taxon>Actinomycetes</taxon>
        <taxon>Mycobacteriales</taxon>
        <taxon>Corynebacteriaceae</taxon>
        <taxon>Corynebacterium</taxon>
    </lineage>
</organism>
<evidence type="ECO:0000256" key="6">
    <source>
        <dbReference type="SAM" id="Phobius"/>
    </source>
</evidence>
<dbReference type="InterPro" id="IPR020846">
    <property type="entry name" value="MFS_dom"/>
</dbReference>
<reference evidence="8 9" key="1">
    <citation type="submission" date="2018-12" db="EMBL/GenBank/DDBJ databases">
        <title>YIM 101343 draft genome.</title>
        <authorList>
            <person name="Chen X."/>
        </authorList>
    </citation>
    <scope>NUCLEOTIDE SEQUENCE [LARGE SCALE GENOMIC DNA]</scope>
    <source>
        <strain evidence="8 9">YIM 101343</strain>
    </source>
</reference>
<feature type="transmembrane region" description="Helical" evidence="6">
    <location>
        <begin position="252"/>
        <end position="273"/>
    </location>
</feature>
<comment type="caution">
    <text evidence="8">The sequence shown here is derived from an EMBL/GenBank/DDBJ whole genome shotgun (WGS) entry which is preliminary data.</text>
</comment>
<dbReference type="InterPro" id="IPR011701">
    <property type="entry name" value="MFS"/>
</dbReference>
<dbReference type="OrthoDB" id="4368225at2"/>
<dbReference type="InterPro" id="IPR036259">
    <property type="entry name" value="MFS_trans_sf"/>
</dbReference>
<feature type="transmembrane region" description="Helical" evidence="6">
    <location>
        <begin position="310"/>
        <end position="335"/>
    </location>
</feature>
<gene>
    <name evidence="8" type="ORF">EAH68_14405</name>
</gene>
<evidence type="ECO:0000313" key="8">
    <source>
        <dbReference type="EMBL" id="RSZ61217.1"/>
    </source>
</evidence>
<sequence>MIEVLRNPSYAKLFSAQIIALVGTGLLTVALGLLAFDIAGGNAGVVLGTALTIKMIAYVAVSPVMSALTARLRRKPVLVSSDLLRLVVALALPTVSETWQIYVLIFILQSASATFTPTFQAVIPEVLPDERQYTRALSLSRLAYDLKSLLSPVIAAALLTVMVYNNLFMGTALGFLASTVLVLTTRFPAITPAAPAPFLNRLTLGARIFWRTPQLRSLLAMNLVVAAATAMVIVNTVVLVQGYLQRSESDVALLLAAYGAGSMIIALVVPLLLDQVADERPVMLTGAALLPVGLVSAAAAIYFPTGPGQWAGLLLVWLALGAATSLVLTPSARLLRRASTEDNRPAVFAAQFSLSHACFLLTYPAAGALGAWLGLSVTALILAGLGLLGTVWAVVAWGPNPQPTPTHPSTTTRR</sequence>
<evidence type="ECO:0000256" key="4">
    <source>
        <dbReference type="ARBA" id="ARBA00022989"/>
    </source>
</evidence>
<feature type="domain" description="Major facilitator superfamily (MFS) profile" evidence="7">
    <location>
        <begin position="9"/>
        <end position="401"/>
    </location>
</feature>
<evidence type="ECO:0000256" key="1">
    <source>
        <dbReference type="ARBA" id="ARBA00004651"/>
    </source>
</evidence>
<proteinExistence type="predicted"/>
<evidence type="ECO:0000259" key="7">
    <source>
        <dbReference type="PROSITE" id="PS50850"/>
    </source>
</evidence>